<keyword evidence="1" id="KW-0489">Methyltransferase</keyword>
<dbReference type="SUPFAM" id="SSF53335">
    <property type="entry name" value="S-adenosyl-L-methionine-dependent methyltransferases"/>
    <property type="match status" value="1"/>
</dbReference>
<reference evidence="5 6" key="1">
    <citation type="journal article" date="2014" name="FEMS Microbiol. Lett.">
        <title>Draft genome sequences of three Holospora species (Holospora obtusa, Holospora undulata, and Holospora elegans), endonuclear symbiotic bacteria of the ciliate Paramecium caudatum.</title>
        <authorList>
            <person name="Dohra H."/>
            <person name="Tanaka K."/>
            <person name="Suzuki T."/>
            <person name="Fujishima M."/>
            <person name="Suzuki H."/>
        </authorList>
    </citation>
    <scope>NUCLEOTIDE SEQUENCE [LARGE SCALE GENOMIC DNA]</scope>
    <source>
        <strain evidence="5 6">F1</strain>
    </source>
</reference>
<dbReference type="GO" id="GO:0010420">
    <property type="term" value="F:polyprenyldihydroxybenzoate methyltransferase activity"/>
    <property type="evidence" value="ECO:0007669"/>
    <property type="project" value="InterPro"/>
</dbReference>
<dbReference type="PANTHER" id="PTHR43464">
    <property type="entry name" value="METHYLTRANSFERASE"/>
    <property type="match status" value="1"/>
</dbReference>
<accession>W6TG94</accession>
<keyword evidence="4" id="KW-0949">S-adenosyl-L-methionine</keyword>
<dbReference type="eggNOG" id="COG2227">
    <property type="taxonomic scope" value="Bacteria"/>
</dbReference>
<dbReference type="GO" id="GO:0032259">
    <property type="term" value="P:methylation"/>
    <property type="evidence" value="ECO:0007669"/>
    <property type="project" value="UniProtKB-KW"/>
</dbReference>
<evidence type="ECO:0000256" key="2">
    <source>
        <dbReference type="ARBA" id="ARBA00022679"/>
    </source>
</evidence>
<sequence length="235" mass="27388">MVNDWWDTKGPARCLHQLCDLRIEFLKRFFSLGGKKILDIGCGGGIFSEALWKQGAFVSGTDTCEDSLKQARSHAHYSNAHITYELPKYFYTYAQPFEVLLFMEVLEHIECLYDTLRNWLTLLSPGGYLIGSTINRTTASYFKAIIAAERVLRWIPSGTHDWHRFIQPKELNVLCQELGCIGWLQQGYKYSFFRSQKWNFCQETDTNFFFLVRKPFSDLNKKDLFLTNISDCKNL</sequence>
<keyword evidence="2" id="KW-0808">Transferase</keyword>
<dbReference type="Gene3D" id="3.40.50.150">
    <property type="entry name" value="Vaccinia Virus protein VP39"/>
    <property type="match status" value="1"/>
</dbReference>
<keyword evidence="6" id="KW-1185">Reference proteome</keyword>
<evidence type="ECO:0000313" key="6">
    <source>
        <dbReference type="Proteomes" id="UP000019112"/>
    </source>
</evidence>
<evidence type="ECO:0000256" key="1">
    <source>
        <dbReference type="ARBA" id="ARBA00022603"/>
    </source>
</evidence>
<dbReference type="OrthoDB" id="9801538at2"/>
<gene>
    <name evidence="5" type="ORF">P618_200962</name>
</gene>
<keyword evidence="5" id="KW-0830">Ubiquinone</keyword>
<protein>
    <submittedName>
        <fullName evidence="5">Ubiquinone biosynthesis O-methyltransferase</fullName>
    </submittedName>
</protein>
<comment type="caution">
    <text evidence="5">The sequence shown here is derived from an EMBL/GenBank/DDBJ whole genome shotgun (WGS) entry which is preliminary data.</text>
</comment>
<name>W6TG94_HOLOB</name>
<dbReference type="NCBIfam" id="TIGR01983">
    <property type="entry name" value="UbiG"/>
    <property type="match status" value="1"/>
</dbReference>
<dbReference type="InterPro" id="IPR010233">
    <property type="entry name" value="UbiG_MeTrfase"/>
</dbReference>
<evidence type="ECO:0000313" key="5">
    <source>
        <dbReference type="EMBL" id="ETZ06850.1"/>
    </source>
</evidence>
<dbReference type="EMBL" id="AWTR02000080">
    <property type="protein sequence ID" value="ETZ06850.1"/>
    <property type="molecule type" value="Genomic_DNA"/>
</dbReference>
<evidence type="ECO:0000256" key="3">
    <source>
        <dbReference type="ARBA" id="ARBA00022688"/>
    </source>
</evidence>
<keyword evidence="3" id="KW-0831">Ubiquinone biosynthesis</keyword>
<organism evidence="5 6">
    <name type="scientific">Holospora obtusa F1</name>
    <dbReference type="NCBI Taxonomy" id="1399147"/>
    <lineage>
        <taxon>Bacteria</taxon>
        <taxon>Pseudomonadati</taxon>
        <taxon>Pseudomonadota</taxon>
        <taxon>Alphaproteobacteria</taxon>
        <taxon>Holosporales</taxon>
        <taxon>Holosporaceae</taxon>
        <taxon>Holospora</taxon>
    </lineage>
</organism>
<dbReference type="STRING" id="1399147.P618_200962"/>
<dbReference type="AlphaFoldDB" id="W6TG94"/>
<dbReference type="GO" id="GO:0061542">
    <property type="term" value="F:3-demethylubiquinol 3-O-methyltransferase activity"/>
    <property type="evidence" value="ECO:0007669"/>
    <property type="project" value="InterPro"/>
</dbReference>
<dbReference type="PANTHER" id="PTHR43464:SF19">
    <property type="entry name" value="UBIQUINONE BIOSYNTHESIS O-METHYLTRANSFERASE, MITOCHONDRIAL"/>
    <property type="match status" value="1"/>
</dbReference>
<evidence type="ECO:0000256" key="4">
    <source>
        <dbReference type="ARBA" id="ARBA00022691"/>
    </source>
</evidence>
<dbReference type="InterPro" id="IPR029063">
    <property type="entry name" value="SAM-dependent_MTases_sf"/>
</dbReference>
<dbReference type="RefSeq" id="WP_021827868.1">
    <property type="nucleotide sequence ID" value="NZ_AWTR02000080.1"/>
</dbReference>
<dbReference type="CDD" id="cd02440">
    <property type="entry name" value="AdoMet_MTases"/>
    <property type="match status" value="1"/>
</dbReference>
<proteinExistence type="predicted"/>
<dbReference type="Proteomes" id="UP000019112">
    <property type="component" value="Unassembled WGS sequence"/>
</dbReference>
<dbReference type="Pfam" id="PF13489">
    <property type="entry name" value="Methyltransf_23"/>
    <property type="match status" value="1"/>
</dbReference>